<dbReference type="SUPFAM" id="SSF103515">
    <property type="entry name" value="Autotransporter"/>
    <property type="match status" value="1"/>
</dbReference>
<keyword evidence="1" id="KW-0732">Signal</keyword>
<dbReference type="RefSeq" id="WP_139172522.1">
    <property type="nucleotide sequence ID" value="NZ_FNCI01000001.1"/>
</dbReference>
<dbReference type="STRING" id="284577.SAMN05216571_101425"/>
<reference evidence="3 4" key="1">
    <citation type="submission" date="2016-10" db="EMBL/GenBank/DDBJ databases">
        <authorList>
            <person name="de Groot N.N."/>
        </authorList>
    </citation>
    <scope>NUCLEOTIDE SEQUENCE [LARGE SCALE GENOMIC DNA]</scope>
    <source>
        <strain evidence="3 4">BH539</strain>
    </source>
</reference>
<feature type="chain" id="PRO_5011483703" evidence="1">
    <location>
        <begin position="29"/>
        <end position="555"/>
    </location>
</feature>
<dbReference type="Pfam" id="PF03797">
    <property type="entry name" value="Autotransporter"/>
    <property type="match status" value="1"/>
</dbReference>
<evidence type="ECO:0000313" key="3">
    <source>
        <dbReference type="EMBL" id="SDF73036.1"/>
    </source>
</evidence>
<dbReference type="Gene3D" id="2.40.128.130">
    <property type="entry name" value="Autotransporter beta-domain"/>
    <property type="match status" value="1"/>
</dbReference>
<proteinExistence type="predicted"/>
<dbReference type="AlphaFoldDB" id="A0A1G7NGE2"/>
<accession>A0A1G7NGE2</accession>
<dbReference type="SMART" id="SM00869">
    <property type="entry name" value="Autotransporter"/>
    <property type="match status" value="1"/>
</dbReference>
<name>A0A1G7NGE2_9GAMM</name>
<dbReference type="Proteomes" id="UP000198641">
    <property type="component" value="Unassembled WGS sequence"/>
</dbReference>
<organism evidence="3 4">
    <name type="scientific">Onishia taeanensis</name>
    <dbReference type="NCBI Taxonomy" id="284577"/>
    <lineage>
        <taxon>Bacteria</taxon>
        <taxon>Pseudomonadati</taxon>
        <taxon>Pseudomonadota</taxon>
        <taxon>Gammaproteobacteria</taxon>
        <taxon>Oceanospirillales</taxon>
        <taxon>Halomonadaceae</taxon>
        <taxon>Onishia</taxon>
    </lineage>
</organism>
<dbReference type="PROSITE" id="PS51208">
    <property type="entry name" value="AUTOTRANSPORTER"/>
    <property type="match status" value="1"/>
</dbReference>
<keyword evidence="4" id="KW-1185">Reference proteome</keyword>
<evidence type="ECO:0000256" key="1">
    <source>
        <dbReference type="SAM" id="SignalP"/>
    </source>
</evidence>
<dbReference type="InterPro" id="IPR005546">
    <property type="entry name" value="Autotransporte_beta"/>
</dbReference>
<dbReference type="GO" id="GO:0019867">
    <property type="term" value="C:outer membrane"/>
    <property type="evidence" value="ECO:0007669"/>
    <property type="project" value="InterPro"/>
</dbReference>
<feature type="domain" description="Autotransporter" evidence="2">
    <location>
        <begin position="277"/>
        <end position="555"/>
    </location>
</feature>
<evidence type="ECO:0000313" key="4">
    <source>
        <dbReference type="Proteomes" id="UP000198641"/>
    </source>
</evidence>
<dbReference type="OrthoDB" id="9780507at2"/>
<dbReference type="InterPro" id="IPR036709">
    <property type="entry name" value="Autotransporte_beta_dom_sf"/>
</dbReference>
<feature type="signal peptide" evidence="1">
    <location>
        <begin position="1"/>
        <end position="28"/>
    </location>
</feature>
<sequence>MKTIDMRFLGTTSLLVFGMGALSSQALAAPSIETNFNVTADMGDIQSIVINSATNGWRNAGTASGSTPSTYRYVAINFTTNATGSFTFGQNAYPIDTTMAVYYNDAFDLNDLVDADAYNDDGSDSSKQCGGYRCPQVTAELVEGQRNTLVISTYNPATGDSLILPISAYAIGPGNVLFTLYTAEELNTAEELSVFDSASSLKNFTAYDAARIIDSNPALRTLFSELEGDTQVSTAASQTLPLLGASSYQVTQGTLAAMNRTVGTRQAELRGLSSGDGILSDRQLWVKPFGSWVRQDDRNGVSGYDANTAGLMLGIDADANQYLRVGGAFAYASSDVDSNSHQVPQSLDVESYQLIGYGTYTLAADTDVTFQVDTGLNKNESSRTLAFTGNTAEADYDSHTAHLGLGLHQNYRISDANLVVASALADYTWIHDDDYRESGAGDLNLDVGSRTTEALVVGLRGELIHELTANVRLNASLGGGYDLIDEDAAITSAYAGASSSTFTTEGLDLDPWTAQAGAGLTYLAVNGVDISAQYQTEHRSDFRNQTASLRLRWPL</sequence>
<gene>
    <name evidence="3" type="ORF">SAMN05216571_101425</name>
</gene>
<dbReference type="InterPro" id="IPR006315">
    <property type="entry name" value="OM_autotransptr_brl_dom"/>
</dbReference>
<protein>
    <submittedName>
        <fullName evidence="3">Outer membrane autotransporter barrel domain-containing protein</fullName>
    </submittedName>
</protein>
<evidence type="ECO:0000259" key="2">
    <source>
        <dbReference type="PROSITE" id="PS51208"/>
    </source>
</evidence>
<dbReference type="NCBIfam" id="TIGR01414">
    <property type="entry name" value="autotrans_barl"/>
    <property type="match status" value="1"/>
</dbReference>
<dbReference type="EMBL" id="FNCI01000001">
    <property type="protein sequence ID" value="SDF73036.1"/>
    <property type="molecule type" value="Genomic_DNA"/>
</dbReference>